<name>A0A9P9II31_9HYPO</name>
<sequence>MRNPGIDVPPRRVSDLTLIASSVLGMVFGPLGHHRQCSRLQGLGPHNRPERASKSPPVLEDASNISDGPRDVTHWLPIHYGRPSVDSLVAQAAEELGSHQSSLIMGCGPNGVLQKLGKSATSRMTPGGPQLSLADARSLALIQANS</sequence>
<accession>A0A9P9II31</accession>
<proteinExistence type="predicted"/>
<evidence type="ECO:0000313" key="2">
    <source>
        <dbReference type="EMBL" id="KAH7120349.1"/>
    </source>
</evidence>
<reference evidence="2" key="1">
    <citation type="journal article" date="2021" name="Nat. Commun.">
        <title>Genetic determinants of endophytism in the Arabidopsis root mycobiome.</title>
        <authorList>
            <person name="Mesny F."/>
            <person name="Miyauchi S."/>
            <person name="Thiergart T."/>
            <person name="Pickel B."/>
            <person name="Atanasova L."/>
            <person name="Karlsson M."/>
            <person name="Huettel B."/>
            <person name="Barry K.W."/>
            <person name="Haridas S."/>
            <person name="Chen C."/>
            <person name="Bauer D."/>
            <person name="Andreopoulos W."/>
            <person name="Pangilinan J."/>
            <person name="LaButti K."/>
            <person name="Riley R."/>
            <person name="Lipzen A."/>
            <person name="Clum A."/>
            <person name="Drula E."/>
            <person name="Henrissat B."/>
            <person name="Kohler A."/>
            <person name="Grigoriev I.V."/>
            <person name="Martin F.M."/>
            <person name="Hacquard S."/>
        </authorList>
    </citation>
    <scope>NUCLEOTIDE SEQUENCE</scope>
    <source>
        <strain evidence="2">MPI-CAGE-AT-0021</strain>
    </source>
</reference>
<evidence type="ECO:0000313" key="3">
    <source>
        <dbReference type="Proteomes" id="UP000717696"/>
    </source>
</evidence>
<protein>
    <recommendedName>
        <fullName evidence="4">Ferric reductase NAD binding domain-containing protein</fullName>
    </recommendedName>
</protein>
<comment type="caution">
    <text evidence="2">The sequence shown here is derived from an EMBL/GenBank/DDBJ whole genome shotgun (WGS) entry which is preliminary data.</text>
</comment>
<dbReference type="EMBL" id="JAGMUU010000028">
    <property type="protein sequence ID" value="KAH7120349.1"/>
    <property type="molecule type" value="Genomic_DNA"/>
</dbReference>
<organism evidence="2 3">
    <name type="scientific">Dactylonectria estremocensis</name>
    <dbReference type="NCBI Taxonomy" id="1079267"/>
    <lineage>
        <taxon>Eukaryota</taxon>
        <taxon>Fungi</taxon>
        <taxon>Dikarya</taxon>
        <taxon>Ascomycota</taxon>
        <taxon>Pezizomycotina</taxon>
        <taxon>Sordariomycetes</taxon>
        <taxon>Hypocreomycetidae</taxon>
        <taxon>Hypocreales</taxon>
        <taxon>Nectriaceae</taxon>
        <taxon>Dactylonectria</taxon>
    </lineage>
</organism>
<gene>
    <name evidence="2" type="ORF">B0J13DRAFT_532237</name>
</gene>
<keyword evidence="3" id="KW-1185">Reference proteome</keyword>
<feature type="region of interest" description="Disordered" evidence="1">
    <location>
        <begin position="40"/>
        <end position="66"/>
    </location>
</feature>
<evidence type="ECO:0000256" key="1">
    <source>
        <dbReference type="SAM" id="MobiDB-lite"/>
    </source>
</evidence>
<evidence type="ECO:0008006" key="4">
    <source>
        <dbReference type="Google" id="ProtNLM"/>
    </source>
</evidence>
<dbReference type="AlphaFoldDB" id="A0A9P9II31"/>
<dbReference type="Proteomes" id="UP000717696">
    <property type="component" value="Unassembled WGS sequence"/>
</dbReference>